<reference evidence="2" key="1">
    <citation type="submission" date="2020-05" db="EMBL/GenBank/DDBJ databases">
        <title>Mycena genomes resolve the evolution of fungal bioluminescence.</title>
        <authorList>
            <person name="Tsai I.J."/>
        </authorList>
    </citation>
    <scope>NUCLEOTIDE SEQUENCE</scope>
    <source>
        <strain evidence="2">160909Yilan</strain>
    </source>
</reference>
<feature type="transmembrane region" description="Helical" evidence="1">
    <location>
        <begin position="46"/>
        <end position="64"/>
    </location>
</feature>
<evidence type="ECO:0000313" key="2">
    <source>
        <dbReference type="EMBL" id="KAF7358615.1"/>
    </source>
</evidence>
<keyword evidence="2" id="KW-0378">Hydrolase</keyword>
<comment type="caution">
    <text evidence="2">The sequence shown here is derived from an EMBL/GenBank/DDBJ whole genome shotgun (WGS) entry which is preliminary data.</text>
</comment>
<keyword evidence="1" id="KW-1133">Transmembrane helix</keyword>
<sequence length="327" mass="36329">MLSLPTAELVAIFIGSVLYGIYLVTLGITTRVLLTKETGHWRTRSEVNWIAVSFCGMLFVNSTLDLSLGMYQIVDAFVLYTGPGGPLDVFMHGSSWQTVIKTSCVGLQSLIGDGLLIYRCWLLWRTSSQIRAVFPVLIWLTNLAIYVRLMVLLTKVTQGLVTGATLQPWGSSFWVLTICINITATALIVWKIWLVERENKAFRATDDNLQRSRTRLDHAVRNIVESGMICTTASILVVAAYTAKSTLNYPASALEVHSVGITFNLIIIRGTRRPVQDQSAVTPIRFSQNQSLGSIRPTTRVINDTKAETYPLSHLPKSSKFESVETV</sequence>
<gene>
    <name evidence="2" type="ORF">MSAN_01200200</name>
</gene>
<keyword evidence="1" id="KW-0472">Membrane</keyword>
<keyword evidence="3" id="KW-1185">Reference proteome</keyword>
<dbReference type="AlphaFoldDB" id="A0A8H7D219"/>
<keyword evidence="1" id="KW-0812">Transmembrane</keyword>
<dbReference type="GO" id="GO:0016787">
    <property type="term" value="F:hydrolase activity"/>
    <property type="evidence" value="ECO:0007669"/>
    <property type="project" value="UniProtKB-KW"/>
</dbReference>
<dbReference type="Proteomes" id="UP000623467">
    <property type="component" value="Unassembled WGS sequence"/>
</dbReference>
<protein>
    <submittedName>
        <fullName evidence="2">Carboxylic ester hydrolase</fullName>
    </submittedName>
</protein>
<feature type="transmembrane region" description="Helical" evidence="1">
    <location>
        <begin position="249"/>
        <end position="268"/>
    </location>
</feature>
<feature type="transmembrane region" description="Helical" evidence="1">
    <location>
        <begin position="12"/>
        <end position="34"/>
    </location>
</feature>
<feature type="transmembrane region" description="Helical" evidence="1">
    <location>
        <begin position="99"/>
        <end position="121"/>
    </location>
</feature>
<feature type="transmembrane region" description="Helical" evidence="1">
    <location>
        <begin position="133"/>
        <end position="153"/>
    </location>
</feature>
<feature type="transmembrane region" description="Helical" evidence="1">
    <location>
        <begin position="173"/>
        <end position="193"/>
    </location>
</feature>
<organism evidence="2 3">
    <name type="scientific">Mycena sanguinolenta</name>
    <dbReference type="NCBI Taxonomy" id="230812"/>
    <lineage>
        <taxon>Eukaryota</taxon>
        <taxon>Fungi</taxon>
        <taxon>Dikarya</taxon>
        <taxon>Basidiomycota</taxon>
        <taxon>Agaricomycotina</taxon>
        <taxon>Agaricomycetes</taxon>
        <taxon>Agaricomycetidae</taxon>
        <taxon>Agaricales</taxon>
        <taxon>Marasmiineae</taxon>
        <taxon>Mycenaceae</taxon>
        <taxon>Mycena</taxon>
    </lineage>
</organism>
<dbReference type="EMBL" id="JACAZH010000009">
    <property type="protein sequence ID" value="KAF7358615.1"/>
    <property type="molecule type" value="Genomic_DNA"/>
</dbReference>
<dbReference type="OrthoDB" id="3357408at2759"/>
<name>A0A8H7D219_9AGAR</name>
<feature type="transmembrane region" description="Helical" evidence="1">
    <location>
        <begin position="223"/>
        <end position="243"/>
    </location>
</feature>
<evidence type="ECO:0000256" key="1">
    <source>
        <dbReference type="SAM" id="Phobius"/>
    </source>
</evidence>
<accession>A0A8H7D219</accession>
<proteinExistence type="predicted"/>
<evidence type="ECO:0000313" key="3">
    <source>
        <dbReference type="Proteomes" id="UP000623467"/>
    </source>
</evidence>